<dbReference type="EMBL" id="PZZN01000003">
    <property type="protein sequence ID" value="PTM44933.1"/>
    <property type="molecule type" value="Genomic_DNA"/>
</dbReference>
<accession>A0A2T4YNE9</accession>
<proteinExistence type="predicted"/>
<keyword evidence="2" id="KW-1185">Reference proteome</keyword>
<protein>
    <recommendedName>
        <fullName evidence="3">PilZ domain-containing protein</fullName>
    </recommendedName>
</protein>
<gene>
    <name evidence="1" type="ORF">C8J24_3150</name>
</gene>
<dbReference type="AlphaFoldDB" id="A0A2T4YNE9"/>
<evidence type="ECO:0000313" key="2">
    <source>
        <dbReference type="Proteomes" id="UP000240996"/>
    </source>
</evidence>
<comment type="caution">
    <text evidence="1">The sequence shown here is derived from an EMBL/GenBank/DDBJ whole genome shotgun (WGS) entry which is preliminary data.</text>
</comment>
<evidence type="ECO:0000313" key="1">
    <source>
        <dbReference type="EMBL" id="PTM44933.1"/>
    </source>
</evidence>
<evidence type="ECO:0008006" key="3">
    <source>
        <dbReference type="Google" id="ProtNLM"/>
    </source>
</evidence>
<sequence>MYRKIASDISPALIERRCASRHLVNLGALLITPLGEMIPATVTGVSTRGFRVKADYGVTIGRSVGLAIPGLPRYVGWVAWSYLGEFGLEGAQEITEDAVEHIVALGTPSAII</sequence>
<organism evidence="1 2">
    <name type="scientific">Sphingomonas aerolata</name>
    <dbReference type="NCBI Taxonomy" id="185951"/>
    <lineage>
        <taxon>Bacteria</taxon>
        <taxon>Pseudomonadati</taxon>
        <taxon>Pseudomonadota</taxon>
        <taxon>Alphaproteobacteria</taxon>
        <taxon>Sphingomonadales</taxon>
        <taxon>Sphingomonadaceae</taxon>
        <taxon>Sphingomonas</taxon>
    </lineage>
</organism>
<dbReference type="Proteomes" id="UP000240996">
    <property type="component" value="Unassembled WGS sequence"/>
</dbReference>
<reference evidence="1 2" key="1">
    <citation type="submission" date="2018-04" db="EMBL/GenBank/DDBJ databases">
        <title>Genomic Encyclopedia of Type Strains, Phase III (KMG-III): the genomes of soil and plant-associated and newly described type strains.</title>
        <authorList>
            <person name="Whitman W."/>
        </authorList>
    </citation>
    <scope>NUCLEOTIDE SEQUENCE [LARGE SCALE GENOMIC DNA]</scope>
    <source>
        <strain evidence="1 2">NW12</strain>
    </source>
</reference>
<dbReference type="RefSeq" id="WP_353446671.1">
    <property type="nucleotide sequence ID" value="NZ_CP128316.1"/>
</dbReference>
<name>A0A2T4YNE9_9SPHN</name>